<dbReference type="Gene3D" id="3.50.70.10">
    <property type="match status" value="1"/>
</dbReference>
<feature type="compositionally biased region" description="Basic residues" evidence="1">
    <location>
        <begin position="265"/>
        <end position="274"/>
    </location>
</feature>
<gene>
    <name evidence="4" type="ORF">FisN_14Hh150</name>
</gene>
<keyword evidence="5" id="KW-1185">Reference proteome</keyword>
<dbReference type="OrthoDB" id="47795at2759"/>
<dbReference type="EMBL" id="BDSP01000184">
    <property type="protein sequence ID" value="GAX22528.1"/>
    <property type="molecule type" value="Genomic_DNA"/>
</dbReference>
<keyword evidence="3" id="KW-0732">Signal</keyword>
<accession>A0A1Z5K9A4</accession>
<feature type="chain" id="PRO_5012396591" description="Ricin B lectin domain-containing protein" evidence="3">
    <location>
        <begin position="22"/>
        <end position="939"/>
    </location>
</feature>
<feature type="compositionally biased region" description="Polar residues" evidence="1">
    <location>
        <begin position="915"/>
        <end position="939"/>
    </location>
</feature>
<dbReference type="Proteomes" id="UP000198406">
    <property type="component" value="Unassembled WGS sequence"/>
</dbReference>
<evidence type="ECO:0000313" key="4">
    <source>
        <dbReference type="EMBL" id="GAX22528.1"/>
    </source>
</evidence>
<evidence type="ECO:0000256" key="3">
    <source>
        <dbReference type="SAM" id="SignalP"/>
    </source>
</evidence>
<evidence type="ECO:0000256" key="1">
    <source>
        <dbReference type="SAM" id="MobiDB-lite"/>
    </source>
</evidence>
<dbReference type="Gene3D" id="1.10.890.20">
    <property type="match status" value="1"/>
</dbReference>
<sequence length="939" mass="106289">MRTRSSRFFVILLHLVGVCHHNSPSIKSSGLVGVNPWPVHLETVALSSYMQQRDEELCHDVTHNFELLWLQDQEDQLCLGPTGSFAECGDTTLWLVRKHELTTRRRGLLLSSLFGASPELSDIREPTVGYTFQVVDHDLDLTSTEHHGKKTKSECLGQQKDQLSIARCNARWRSTPSQSNVWLINQQGMLQSSMKPSFGSKAKDDRSCLQRVNETKVVLVSCAGGDNSNEQDFVQFEFVRYKAAAPPNGCLENKASYATQDRIKNREKRKRTARRSSIPRETVDSIKPIRDKAHSLASEPVMHPELKLSTQLLFTGRKEKPQESVSQRISPFSLLKDTNPILLMSGQPKAVSKGASQPAHPSSMIHRMEDTVDEKLMKLQQIRTHPYIEKAKNEVWTDPKTGLDYLTDLRQYLGFEKKEHGRHTLMGVGQYIKGYVVKVYGVAFYVSKNDVLADPTFAKYATLSADELRARPDFYEHLQRMSLQDGKAGRFDRTLLLKTNMQLSTETMRSSLGADWSMLTDEAKETLADSSLKPRPADEHMLRLIESQENPSRCSCSQVAPAEYDADPNCCARGTEVAFTWRKNGDFEVRLNGRLMDTFARPDMAEGIFYEYLRYDDPISPDLRDHVVDGFPFLLGPFAQVRGIHIGHHASTKDTAENPLFKGLASFASATSSAASDWFDATHRDFNQMVGEAKGHLETMKQEMHKASDEFHRRREQMMKQIVSMPQSLMNFVTRGDGYVEDVSILVEQNVTPTDATDEKREPLGRYFGYPLSRWIGDSYYHASDEIGPMRVHPKMNRTRQIFLALVHLYLLLLFIVSFPGSYSTKTKILIRKSLHRDYSLQSMNSSQDFDQSSDGDDSDNCGMPFSASQVQQAKEHLVYRQCTQPNFAPSSAKATFLRRAQQALRPTHSEDLPSEQNTDGSSPSASNSLKQKSLSYFL</sequence>
<feature type="region of interest" description="Disordered" evidence="1">
    <location>
        <begin position="261"/>
        <end position="290"/>
    </location>
</feature>
<feature type="transmembrane region" description="Helical" evidence="2">
    <location>
        <begin position="802"/>
        <end position="823"/>
    </location>
</feature>
<feature type="signal peptide" evidence="3">
    <location>
        <begin position="1"/>
        <end position="21"/>
    </location>
</feature>
<dbReference type="AlphaFoldDB" id="A0A1Z5K9A4"/>
<evidence type="ECO:0000256" key="2">
    <source>
        <dbReference type="SAM" id="Phobius"/>
    </source>
</evidence>
<feature type="region of interest" description="Disordered" evidence="1">
    <location>
        <begin position="845"/>
        <end position="866"/>
    </location>
</feature>
<reference evidence="4 5" key="1">
    <citation type="journal article" date="2015" name="Plant Cell">
        <title>Oil accumulation by the oleaginous diatom Fistulifera solaris as revealed by the genome and transcriptome.</title>
        <authorList>
            <person name="Tanaka T."/>
            <person name="Maeda Y."/>
            <person name="Veluchamy A."/>
            <person name="Tanaka M."/>
            <person name="Abida H."/>
            <person name="Marechal E."/>
            <person name="Bowler C."/>
            <person name="Muto M."/>
            <person name="Sunaga Y."/>
            <person name="Tanaka M."/>
            <person name="Yoshino T."/>
            <person name="Taniguchi T."/>
            <person name="Fukuda Y."/>
            <person name="Nemoto M."/>
            <person name="Matsumoto M."/>
            <person name="Wong P.S."/>
            <person name="Aburatani S."/>
            <person name="Fujibuchi W."/>
        </authorList>
    </citation>
    <scope>NUCLEOTIDE SEQUENCE [LARGE SCALE GENOMIC DNA]</scope>
    <source>
        <strain evidence="4 5">JPCC DA0580</strain>
    </source>
</reference>
<keyword evidence="2" id="KW-1133">Transmembrane helix</keyword>
<feature type="compositionally biased region" description="Basic and acidic residues" evidence="1">
    <location>
        <begin position="281"/>
        <end position="290"/>
    </location>
</feature>
<evidence type="ECO:0008006" key="6">
    <source>
        <dbReference type="Google" id="ProtNLM"/>
    </source>
</evidence>
<evidence type="ECO:0000313" key="5">
    <source>
        <dbReference type="Proteomes" id="UP000198406"/>
    </source>
</evidence>
<comment type="caution">
    <text evidence="4">The sequence shown here is derived from an EMBL/GenBank/DDBJ whole genome shotgun (WGS) entry which is preliminary data.</text>
</comment>
<organism evidence="4 5">
    <name type="scientific">Fistulifera solaris</name>
    <name type="common">Oleaginous diatom</name>
    <dbReference type="NCBI Taxonomy" id="1519565"/>
    <lineage>
        <taxon>Eukaryota</taxon>
        <taxon>Sar</taxon>
        <taxon>Stramenopiles</taxon>
        <taxon>Ochrophyta</taxon>
        <taxon>Bacillariophyta</taxon>
        <taxon>Bacillariophyceae</taxon>
        <taxon>Bacillariophycidae</taxon>
        <taxon>Naviculales</taxon>
        <taxon>Naviculaceae</taxon>
        <taxon>Fistulifera</taxon>
    </lineage>
</organism>
<keyword evidence="2" id="KW-0812">Transmembrane</keyword>
<dbReference type="InParanoid" id="A0A1Z5K9A4"/>
<proteinExistence type="predicted"/>
<dbReference type="InterPro" id="IPR016089">
    <property type="entry name" value="Chalcone_isomerase_bundle_sf"/>
</dbReference>
<name>A0A1Z5K9A4_FISSO</name>
<feature type="region of interest" description="Disordered" evidence="1">
    <location>
        <begin position="899"/>
        <end position="939"/>
    </location>
</feature>
<dbReference type="InterPro" id="IPR016088">
    <property type="entry name" value="Chalcone_isomerase_3-sand"/>
</dbReference>
<keyword evidence="2" id="KW-0472">Membrane</keyword>
<protein>
    <recommendedName>
        <fullName evidence="6">Ricin B lectin domain-containing protein</fullName>
    </recommendedName>
</protein>